<gene>
    <name evidence="2" type="ORF">DFQ27_000775</name>
</gene>
<comment type="caution">
    <text evidence="2">The sequence shown here is derived from an EMBL/GenBank/DDBJ whole genome shotgun (WGS) entry which is preliminary data.</text>
</comment>
<reference evidence="2" key="1">
    <citation type="journal article" date="2020" name="Fungal Divers.">
        <title>Resolving the Mortierellaceae phylogeny through synthesis of multi-gene phylogenetics and phylogenomics.</title>
        <authorList>
            <person name="Vandepol N."/>
            <person name="Liber J."/>
            <person name="Desiro A."/>
            <person name="Na H."/>
            <person name="Kennedy M."/>
            <person name="Barry K."/>
            <person name="Grigoriev I.V."/>
            <person name="Miller A.N."/>
            <person name="O'Donnell K."/>
            <person name="Stajich J.E."/>
            <person name="Bonito G."/>
        </authorList>
    </citation>
    <scope>NUCLEOTIDE SEQUENCE</scope>
    <source>
        <strain evidence="2">BC1065</strain>
    </source>
</reference>
<dbReference type="Proteomes" id="UP000807716">
    <property type="component" value="Unassembled WGS sequence"/>
</dbReference>
<proteinExistence type="predicted"/>
<dbReference type="SUPFAM" id="SSF54236">
    <property type="entry name" value="Ubiquitin-like"/>
    <property type="match status" value="1"/>
</dbReference>
<dbReference type="EMBL" id="JAAAJB010000121">
    <property type="protein sequence ID" value="KAG0265179.1"/>
    <property type="molecule type" value="Genomic_DNA"/>
</dbReference>
<dbReference type="InterPro" id="IPR029071">
    <property type="entry name" value="Ubiquitin-like_domsf"/>
</dbReference>
<evidence type="ECO:0000256" key="1">
    <source>
        <dbReference type="SAM" id="MobiDB-lite"/>
    </source>
</evidence>
<sequence length="130" mass="14452">MDKEPQKDASTQYYRVKRNTLTLFITTNSANTDTVLNLKEKVVKALGCSRHPDASPISSVNDFQLHTPNKKDPALWDRLSDSQTLVGAGLVDQQVIALTFKDPSDNSKWEPVSIAQPEALDDFGDQGYDQ</sequence>
<organism evidence="2 3">
    <name type="scientific">Actinomortierella ambigua</name>
    <dbReference type="NCBI Taxonomy" id="1343610"/>
    <lineage>
        <taxon>Eukaryota</taxon>
        <taxon>Fungi</taxon>
        <taxon>Fungi incertae sedis</taxon>
        <taxon>Mucoromycota</taxon>
        <taxon>Mortierellomycotina</taxon>
        <taxon>Mortierellomycetes</taxon>
        <taxon>Mortierellales</taxon>
        <taxon>Mortierellaceae</taxon>
        <taxon>Actinomortierella</taxon>
    </lineage>
</organism>
<dbReference type="AlphaFoldDB" id="A0A9P6QE86"/>
<dbReference type="OrthoDB" id="428577at2759"/>
<feature type="region of interest" description="Disordered" evidence="1">
    <location>
        <begin position="103"/>
        <end position="130"/>
    </location>
</feature>
<evidence type="ECO:0000313" key="2">
    <source>
        <dbReference type="EMBL" id="KAG0265179.1"/>
    </source>
</evidence>
<protein>
    <submittedName>
        <fullName evidence="2">Uncharacterized protein</fullName>
    </submittedName>
</protein>
<name>A0A9P6QE86_9FUNG</name>
<keyword evidence="3" id="KW-1185">Reference proteome</keyword>
<evidence type="ECO:0000313" key="3">
    <source>
        <dbReference type="Proteomes" id="UP000807716"/>
    </source>
</evidence>
<accession>A0A9P6QE86</accession>